<dbReference type="PANTHER" id="PTHR12496">
    <property type="entry name" value="CGI-41 METHYLTRANSFERASE"/>
    <property type="match status" value="1"/>
</dbReference>
<feature type="domain" description="Methyltransferase" evidence="1">
    <location>
        <begin position="113"/>
        <end position="254"/>
    </location>
</feature>
<keyword evidence="3" id="KW-1185">Reference proteome</keyword>
<evidence type="ECO:0000313" key="3">
    <source>
        <dbReference type="Proteomes" id="UP001461498"/>
    </source>
</evidence>
<organism evidence="2 3">
    <name type="scientific">Rhynocoris fuscipes</name>
    <dbReference type="NCBI Taxonomy" id="488301"/>
    <lineage>
        <taxon>Eukaryota</taxon>
        <taxon>Metazoa</taxon>
        <taxon>Ecdysozoa</taxon>
        <taxon>Arthropoda</taxon>
        <taxon>Hexapoda</taxon>
        <taxon>Insecta</taxon>
        <taxon>Pterygota</taxon>
        <taxon>Neoptera</taxon>
        <taxon>Paraneoptera</taxon>
        <taxon>Hemiptera</taxon>
        <taxon>Heteroptera</taxon>
        <taxon>Panheteroptera</taxon>
        <taxon>Cimicomorpha</taxon>
        <taxon>Reduviidae</taxon>
        <taxon>Harpactorinae</taxon>
        <taxon>Harpactorini</taxon>
        <taxon>Rhynocoris</taxon>
    </lineage>
</organism>
<dbReference type="PANTHER" id="PTHR12496:SF0">
    <property type="entry name" value="METHYLTRANSFERASE DOMAIN-CONTAINING PROTEIN"/>
    <property type="match status" value="1"/>
</dbReference>
<dbReference type="SUPFAM" id="SSF53335">
    <property type="entry name" value="S-adenosyl-L-methionine-dependent methyltransferases"/>
    <property type="match status" value="1"/>
</dbReference>
<dbReference type="AlphaFoldDB" id="A0AAW1D1R0"/>
<reference evidence="2 3" key="1">
    <citation type="submission" date="2022-12" db="EMBL/GenBank/DDBJ databases">
        <title>Chromosome-level genome assembly of true bugs.</title>
        <authorList>
            <person name="Ma L."/>
            <person name="Li H."/>
        </authorList>
    </citation>
    <scope>NUCLEOTIDE SEQUENCE [LARGE SCALE GENOMIC DNA]</scope>
    <source>
        <strain evidence="2">Lab_2022b</strain>
    </source>
</reference>
<dbReference type="InterPro" id="IPR025714">
    <property type="entry name" value="Methyltranfer_dom"/>
</dbReference>
<protein>
    <recommendedName>
        <fullName evidence="1">Methyltransferase domain-containing protein</fullName>
    </recommendedName>
</protein>
<dbReference type="Proteomes" id="UP001461498">
    <property type="component" value="Unassembled WGS sequence"/>
</dbReference>
<dbReference type="Pfam" id="PF13679">
    <property type="entry name" value="Methyltransf_32"/>
    <property type="match status" value="1"/>
</dbReference>
<proteinExistence type="predicted"/>
<dbReference type="InterPro" id="IPR029063">
    <property type="entry name" value="SAM-dependent_MTases_sf"/>
</dbReference>
<dbReference type="EMBL" id="JAPXFL010000007">
    <property type="protein sequence ID" value="KAK9504631.1"/>
    <property type="molecule type" value="Genomic_DNA"/>
</dbReference>
<name>A0AAW1D1R0_9HEMI</name>
<evidence type="ECO:0000313" key="2">
    <source>
        <dbReference type="EMBL" id="KAK9504631.1"/>
    </source>
</evidence>
<accession>A0AAW1D1R0</accession>
<comment type="caution">
    <text evidence="2">The sequence shown here is derived from an EMBL/GenBank/DDBJ whole genome shotgun (WGS) entry which is preliminary data.</text>
</comment>
<dbReference type="InterPro" id="IPR052220">
    <property type="entry name" value="METTL25"/>
</dbReference>
<gene>
    <name evidence="2" type="ORF">O3M35_010922</name>
</gene>
<evidence type="ECO:0000259" key="1">
    <source>
        <dbReference type="Pfam" id="PF13679"/>
    </source>
</evidence>
<dbReference type="CDD" id="cd02440">
    <property type="entry name" value="AdoMet_MTases"/>
    <property type="match status" value="1"/>
</dbReference>
<sequence length="439" mass="51224">MKIPNNLLEMDVYFDKVIKLLEEWQWIYEDRATDILLSDTLNSHFLDFLERLDYNELNQLPNGFIKEEWPEKLKNFIKDCNELSLIYETYPYDETSQIKIPTKVKSKKYLSAKKEHEIYRLADYVVKYCNDNNITRVYDIGSGLGYIDRLLISCSDLSIVGIESDKSKIETAIKLDNSLLEKDKLGNITYLGVRLETFTIEKVFRHIKQYEDNGCIIGLHACADLTVDTLKLFLLLEKVKSLVLMPCCYHKVQDNESAIISSLLISKLYPNKMKLINSTFLRLACESTKERWLTQTEHAHNYHGFSVLARAVVQSYMNYKNYKAKRSKNNCITAQHNMQWPQYIKIWLKRNDILNELNEVVNSDTLETELLEYWPKYKHLIKRIECFTSLQVCLQSLAESLLMADKLCYLLQYALKNVNAIRITDPAISPRSLAIVASK</sequence>